<protein>
    <submittedName>
        <fullName evidence="2">Uncharacterized protein</fullName>
    </submittedName>
</protein>
<evidence type="ECO:0000256" key="1">
    <source>
        <dbReference type="SAM" id="MobiDB-lite"/>
    </source>
</evidence>
<evidence type="ECO:0000313" key="3">
    <source>
        <dbReference type="Proteomes" id="UP000314983"/>
    </source>
</evidence>
<dbReference type="Proteomes" id="UP000314983">
    <property type="component" value="Chromosome 9"/>
</dbReference>
<feature type="region of interest" description="Disordered" evidence="1">
    <location>
        <begin position="1"/>
        <end position="56"/>
    </location>
</feature>
<name>A0A4W4EWC2_ELEEL</name>
<feature type="compositionally biased region" description="Low complexity" evidence="1">
    <location>
        <begin position="16"/>
        <end position="25"/>
    </location>
</feature>
<keyword evidence="3" id="KW-1185">Reference proteome</keyword>
<reference evidence="2" key="4">
    <citation type="submission" date="2025-08" db="UniProtKB">
        <authorList>
            <consortium name="Ensembl"/>
        </authorList>
    </citation>
    <scope>IDENTIFICATION</scope>
</reference>
<dbReference type="GeneTree" id="ENSGT01030000234945"/>
<dbReference type="AlphaFoldDB" id="A0A4W4EWC2"/>
<dbReference type="Ensembl" id="ENSEEET00000016586.2">
    <property type="protein sequence ID" value="ENSEEEP00000016395.2"/>
    <property type="gene ID" value="ENSEEEG00000008118.2"/>
</dbReference>
<evidence type="ECO:0000313" key="2">
    <source>
        <dbReference type="Ensembl" id="ENSEEEP00000016395.2"/>
    </source>
</evidence>
<reference evidence="2" key="5">
    <citation type="submission" date="2025-09" db="UniProtKB">
        <authorList>
            <consortium name="Ensembl"/>
        </authorList>
    </citation>
    <scope>IDENTIFICATION</scope>
</reference>
<sequence>TRTPPARSRPRRGPRRAPAGPASRAVCSPPSPPHTPSVAATTGSRPGRPGRAHSDQCHCGRSRGLWRWGEDRREHRRGERGRVVVDVCHHYTPLEQIHPALQRANHRHLEVQEALVLVKDHLALGQLLAVYPATVSGQLPGNVVYLEVLRAGFQRERHVPRADAGGGETEVCSHVPDAHVGRSLFCYAVAQR</sequence>
<proteinExistence type="predicted"/>
<reference evidence="3" key="1">
    <citation type="journal article" date="2014" name="Science">
        <title>Nonhuman genetics. Genomic basis for the convergent evolution of electric organs.</title>
        <authorList>
            <person name="Gallant J.R."/>
            <person name="Traeger L.L."/>
            <person name="Volkening J.D."/>
            <person name="Moffett H."/>
            <person name="Chen P.H."/>
            <person name="Novina C.D."/>
            <person name="Phillips G.N.Jr."/>
            <person name="Anand R."/>
            <person name="Wells G.B."/>
            <person name="Pinch M."/>
            <person name="Guth R."/>
            <person name="Unguez G.A."/>
            <person name="Albert J.S."/>
            <person name="Zakon H.H."/>
            <person name="Samanta M.P."/>
            <person name="Sussman M.R."/>
        </authorList>
    </citation>
    <scope>NUCLEOTIDE SEQUENCE [LARGE SCALE GENOMIC DNA]</scope>
</reference>
<reference evidence="3" key="2">
    <citation type="journal article" date="2017" name="Sci. Adv.">
        <title>A tail of two voltages: Proteomic comparison of the three electric organs of the electric eel.</title>
        <authorList>
            <person name="Traeger L.L."/>
            <person name="Sabat G."/>
            <person name="Barrett-Wilt G.A."/>
            <person name="Wells G.B."/>
            <person name="Sussman M.R."/>
        </authorList>
    </citation>
    <scope>NUCLEOTIDE SEQUENCE [LARGE SCALE GENOMIC DNA]</scope>
</reference>
<accession>A0A4W4EWC2</accession>
<reference evidence="2" key="3">
    <citation type="submission" date="2020-05" db="EMBL/GenBank/DDBJ databases">
        <title>Electrophorus electricus (electric eel) genome, fEleEle1, primary haplotype.</title>
        <authorList>
            <person name="Myers G."/>
            <person name="Meyer A."/>
            <person name="Fedrigo O."/>
            <person name="Formenti G."/>
            <person name="Rhie A."/>
            <person name="Tracey A."/>
            <person name="Sims Y."/>
            <person name="Jarvis E.D."/>
        </authorList>
    </citation>
    <scope>NUCLEOTIDE SEQUENCE [LARGE SCALE GENOMIC DNA]</scope>
</reference>
<organism evidence="2 3">
    <name type="scientific">Electrophorus electricus</name>
    <name type="common">Electric eel</name>
    <name type="synonym">Gymnotus electricus</name>
    <dbReference type="NCBI Taxonomy" id="8005"/>
    <lineage>
        <taxon>Eukaryota</taxon>
        <taxon>Metazoa</taxon>
        <taxon>Chordata</taxon>
        <taxon>Craniata</taxon>
        <taxon>Vertebrata</taxon>
        <taxon>Euteleostomi</taxon>
        <taxon>Actinopterygii</taxon>
        <taxon>Neopterygii</taxon>
        <taxon>Teleostei</taxon>
        <taxon>Ostariophysi</taxon>
        <taxon>Gymnotiformes</taxon>
        <taxon>Gymnotoidei</taxon>
        <taxon>Gymnotidae</taxon>
        <taxon>Electrophorus</taxon>
    </lineage>
</organism>